<dbReference type="Gene3D" id="3.40.830.10">
    <property type="entry name" value="LigB-like"/>
    <property type="match status" value="1"/>
</dbReference>
<sequence>MSYWDICREASHTDSCDTASGPQQNSQLEGWLSQVQSTKRHVRAIVAPCVGYTYCGSVCYPGKERTRAMLRIDRA</sequence>
<accession>A0A663NE62</accession>
<dbReference type="AlphaFoldDB" id="A0A663NE62"/>
<dbReference type="Ensembl" id="ENSACUT00000023692.1">
    <property type="protein sequence ID" value="ENSACUP00000022231.1"/>
    <property type="gene ID" value="ENSACUG00000014836.1"/>
</dbReference>
<evidence type="ECO:0000313" key="2">
    <source>
        <dbReference type="Proteomes" id="UP000472269"/>
    </source>
</evidence>
<keyword evidence="2" id="KW-1185">Reference proteome</keyword>
<protein>
    <submittedName>
        <fullName evidence="1">Uncharacterized protein</fullName>
    </submittedName>
</protein>
<name>A0A663NE62_ATHCN</name>
<organism evidence="1 2">
    <name type="scientific">Athene cunicularia</name>
    <name type="common">Burrowing owl</name>
    <name type="synonym">Speotyto cunicularia</name>
    <dbReference type="NCBI Taxonomy" id="194338"/>
    <lineage>
        <taxon>Eukaryota</taxon>
        <taxon>Metazoa</taxon>
        <taxon>Chordata</taxon>
        <taxon>Craniata</taxon>
        <taxon>Vertebrata</taxon>
        <taxon>Euteleostomi</taxon>
        <taxon>Archelosauria</taxon>
        <taxon>Archosauria</taxon>
        <taxon>Dinosauria</taxon>
        <taxon>Saurischia</taxon>
        <taxon>Theropoda</taxon>
        <taxon>Coelurosauria</taxon>
        <taxon>Aves</taxon>
        <taxon>Neognathae</taxon>
        <taxon>Neoaves</taxon>
        <taxon>Telluraves</taxon>
        <taxon>Strigiformes</taxon>
        <taxon>Strigidae</taxon>
        <taxon>Athene</taxon>
    </lineage>
</organism>
<dbReference type="Proteomes" id="UP000472269">
    <property type="component" value="Unplaced"/>
</dbReference>
<reference evidence="1" key="1">
    <citation type="submission" date="2025-08" db="UniProtKB">
        <authorList>
            <consortium name="Ensembl"/>
        </authorList>
    </citation>
    <scope>IDENTIFICATION</scope>
</reference>
<evidence type="ECO:0000313" key="1">
    <source>
        <dbReference type="Ensembl" id="ENSACUP00000022231.1"/>
    </source>
</evidence>
<proteinExistence type="predicted"/>
<reference evidence="1" key="2">
    <citation type="submission" date="2025-09" db="UniProtKB">
        <authorList>
            <consortium name="Ensembl"/>
        </authorList>
    </citation>
    <scope>IDENTIFICATION</scope>
</reference>